<protein>
    <submittedName>
        <fullName evidence="2">Uncharacterized protein</fullName>
    </submittedName>
</protein>
<feature type="region of interest" description="Disordered" evidence="1">
    <location>
        <begin position="21"/>
        <end position="144"/>
    </location>
</feature>
<accession>A0A4Z2EFF9</accession>
<dbReference type="EMBL" id="SRLO01008585">
    <property type="protein sequence ID" value="TNN27270.1"/>
    <property type="molecule type" value="Genomic_DNA"/>
</dbReference>
<name>A0A4Z2EFF9_9TELE</name>
<dbReference type="AlphaFoldDB" id="A0A4Z2EFF9"/>
<organism evidence="2 3">
    <name type="scientific">Liparis tanakae</name>
    <name type="common">Tanaka's snailfish</name>
    <dbReference type="NCBI Taxonomy" id="230148"/>
    <lineage>
        <taxon>Eukaryota</taxon>
        <taxon>Metazoa</taxon>
        <taxon>Chordata</taxon>
        <taxon>Craniata</taxon>
        <taxon>Vertebrata</taxon>
        <taxon>Euteleostomi</taxon>
        <taxon>Actinopterygii</taxon>
        <taxon>Neopterygii</taxon>
        <taxon>Teleostei</taxon>
        <taxon>Neoteleostei</taxon>
        <taxon>Acanthomorphata</taxon>
        <taxon>Eupercaria</taxon>
        <taxon>Perciformes</taxon>
        <taxon>Cottioidei</taxon>
        <taxon>Cottales</taxon>
        <taxon>Liparidae</taxon>
        <taxon>Liparis</taxon>
    </lineage>
</organism>
<feature type="compositionally biased region" description="Basic and acidic residues" evidence="1">
    <location>
        <begin position="60"/>
        <end position="86"/>
    </location>
</feature>
<feature type="compositionally biased region" description="Basic and acidic residues" evidence="1">
    <location>
        <begin position="103"/>
        <end position="116"/>
    </location>
</feature>
<keyword evidence="3" id="KW-1185">Reference proteome</keyword>
<gene>
    <name evidence="2" type="ORF">EYF80_062586</name>
</gene>
<sequence length="144" mass="16223">MQPEEELMSSLGQILARMEVMQQEQAEENRRLLESLQGPPVLRATPEPQEPSELPAFEPSEVRIPEVQESSEVRIPEVQEPSDVRIPEVQGPSELQTSEVQEPAERRTPEPAELRTSEPQAALPTTPVPQDPSAEGRPWFWGRL</sequence>
<proteinExistence type="predicted"/>
<evidence type="ECO:0000313" key="3">
    <source>
        <dbReference type="Proteomes" id="UP000314294"/>
    </source>
</evidence>
<reference evidence="2 3" key="1">
    <citation type="submission" date="2019-03" db="EMBL/GenBank/DDBJ databases">
        <title>First draft genome of Liparis tanakae, snailfish: a comprehensive survey of snailfish specific genes.</title>
        <authorList>
            <person name="Kim W."/>
            <person name="Song I."/>
            <person name="Jeong J.-H."/>
            <person name="Kim D."/>
            <person name="Kim S."/>
            <person name="Ryu S."/>
            <person name="Song J.Y."/>
            <person name="Lee S.K."/>
        </authorList>
    </citation>
    <scope>NUCLEOTIDE SEQUENCE [LARGE SCALE GENOMIC DNA]</scope>
    <source>
        <tissue evidence="2">Muscle</tissue>
    </source>
</reference>
<comment type="caution">
    <text evidence="2">The sequence shown here is derived from an EMBL/GenBank/DDBJ whole genome shotgun (WGS) entry which is preliminary data.</text>
</comment>
<evidence type="ECO:0000256" key="1">
    <source>
        <dbReference type="SAM" id="MobiDB-lite"/>
    </source>
</evidence>
<dbReference type="Proteomes" id="UP000314294">
    <property type="component" value="Unassembled WGS sequence"/>
</dbReference>
<evidence type="ECO:0000313" key="2">
    <source>
        <dbReference type="EMBL" id="TNN27270.1"/>
    </source>
</evidence>